<name>A0A8H6FGB1_9LECA</name>
<protein>
    <submittedName>
        <fullName evidence="2">Uncharacterized protein</fullName>
    </submittedName>
</protein>
<dbReference type="EMBL" id="JACCJB010000005">
    <property type="protein sequence ID" value="KAF6227482.1"/>
    <property type="molecule type" value="Genomic_DNA"/>
</dbReference>
<keyword evidence="3" id="KW-1185">Reference proteome</keyword>
<organism evidence="2 3">
    <name type="scientific">Letharia lupina</name>
    <dbReference type="NCBI Taxonomy" id="560253"/>
    <lineage>
        <taxon>Eukaryota</taxon>
        <taxon>Fungi</taxon>
        <taxon>Dikarya</taxon>
        <taxon>Ascomycota</taxon>
        <taxon>Pezizomycotina</taxon>
        <taxon>Lecanoromycetes</taxon>
        <taxon>OSLEUM clade</taxon>
        <taxon>Lecanoromycetidae</taxon>
        <taxon>Lecanorales</taxon>
        <taxon>Lecanorineae</taxon>
        <taxon>Parmeliaceae</taxon>
        <taxon>Letharia</taxon>
    </lineage>
</organism>
<comment type="caution">
    <text evidence="2">The sequence shown here is derived from an EMBL/GenBank/DDBJ whole genome shotgun (WGS) entry which is preliminary data.</text>
</comment>
<reference evidence="2 3" key="1">
    <citation type="journal article" date="2020" name="Genomics">
        <title>Complete, high-quality genomes from long-read metagenomic sequencing of two wolf lichen thalli reveals enigmatic genome architecture.</title>
        <authorList>
            <person name="McKenzie S.K."/>
            <person name="Walston R.F."/>
            <person name="Allen J.L."/>
        </authorList>
    </citation>
    <scope>NUCLEOTIDE SEQUENCE [LARGE SCALE GENOMIC DNA]</scope>
    <source>
        <strain evidence="2">WasteWater1</strain>
    </source>
</reference>
<accession>A0A8H6FGB1</accession>
<dbReference type="AlphaFoldDB" id="A0A8H6FGB1"/>
<evidence type="ECO:0000313" key="3">
    <source>
        <dbReference type="Proteomes" id="UP000593566"/>
    </source>
</evidence>
<gene>
    <name evidence="2" type="ORF">HO133_008926</name>
</gene>
<evidence type="ECO:0000313" key="2">
    <source>
        <dbReference type="EMBL" id="KAF6227482.1"/>
    </source>
</evidence>
<dbReference type="Proteomes" id="UP000593566">
    <property type="component" value="Unassembled WGS sequence"/>
</dbReference>
<sequence length="191" mass="22127">MCRGNLQYFGDCGHEKKFHPTKLCPYYSPNQDKCLGTLTICHQTVIHSPAICVSCAVRIETGMILECDRATRKFEKKIETLNRALSKDKDTLVHRAMISERAKLMKALTEFTERKNEELAVFQKEQGRNAPGRAEDLPHDWWNDEEEDSVQPSRSRHGWCDDDDEDTSRLVAPFDDRWNDDLLQARKIPCE</sequence>
<evidence type="ECO:0000256" key="1">
    <source>
        <dbReference type="SAM" id="MobiDB-lite"/>
    </source>
</evidence>
<dbReference type="RefSeq" id="XP_037155790.1">
    <property type="nucleotide sequence ID" value="XM_037299789.1"/>
</dbReference>
<feature type="compositionally biased region" description="Basic and acidic residues" evidence="1">
    <location>
        <begin position="133"/>
        <end position="142"/>
    </location>
</feature>
<proteinExistence type="predicted"/>
<dbReference type="GeneID" id="59337321"/>
<feature type="region of interest" description="Disordered" evidence="1">
    <location>
        <begin position="124"/>
        <end position="165"/>
    </location>
</feature>